<dbReference type="EMBL" id="FNRJ01000001">
    <property type="protein sequence ID" value="SDZ95485.1"/>
    <property type="molecule type" value="Genomic_DNA"/>
</dbReference>
<organism evidence="1 2">
    <name type="scientific">Marinobacterium iners DSM 11526</name>
    <dbReference type="NCBI Taxonomy" id="1122198"/>
    <lineage>
        <taxon>Bacteria</taxon>
        <taxon>Pseudomonadati</taxon>
        <taxon>Pseudomonadota</taxon>
        <taxon>Gammaproteobacteria</taxon>
        <taxon>Oceanospirillales</taxon>
        <taxon>Oceanospirillaceae</taxon>
        <taxon>Marinobacterium</taxon>
    </lineage>
</organism>
<dbReference type="AlphaFoldDB" id="A0A1H3X7U9"/>
<accession>A0A1H3X7U9</accession>
<name>A0A1H3X7U9_9GAMM</name>
<dbReference type="RefSeq" id="WP_091821300.1">
    <property type="nucleotide sequence ID" value="NZ_FNRJ01000001.1"/>
</dbReference>
<evidence type="ECO:0000313" key="2">
    <source>
        <dbReference type="Proteomes" id="UP000242469"/>
    </source>
</evidence>
<protein>
    <submittedName>
        <fullName evidence="1">Uncharacterized protein</fullName>
    </submittedName>
</protein>
<proteinExistence type="predicted"/>
<gene>
    <name evidence="1" type="ORF">SAMN02745729_10169</name>
</gene>
<dbReference type="OrthoDB" id="6174582at2"/>
<evidence type="ECO:0000313" key="1">
    <source>
        <dbReference type="EMBL" id="SDZ95485.1"/>
    </source>
</evidence>
<sequence length="362" mass="40513">MAGYFLSEAEQDALYGLPPLAQLLYVLAIRPRMDKVTMTVGVRPKVSWKAFSEWLETHGVPGIKAEAPSEQQCRRASKQLEKHGLLLSRSQGRQLIFELPLAVVDFSVSNKADRLADSKNAISAIDPDSYNLLQPSEIKRLYSDLGRILDSQADSNPDKEADTHHYCTVLDCTVPITRVRDDEVPSADGWIQFFMAELGYTSADLHKPACLAMFENWHTRGLSAGLIRRCIPMGQAKLANGRRPDNPTYFRSFVDEYVRESNANYQRYQKPGELRPLSSLRLWRLPGEALVVAYDADQAINTLLTQMGLDDLPPGEPPLALPDSDSVTLRFDQGRKQETTAGELVRLVAEKAPFLAQEPALW</sequence>
<dbReference type="Proteomes" id="UP000242469">
    <property type="component" value="Unassembled WGS sequence"/>
</dbReference>
<reference evidence="2" key="1">
    <citation type="submission" date="2016-10" db="EMBL/GenBank/DDBJ databases">
        <authorList>
            <person name="Varghese N."/>
            <person name="Submissions S."/>
        </authorList>
    </citation>
    <scope>NUCLEOTIDE SEQUENCE [LARGE SCALE GENOMIC DNA]</scope>
    <source>
        <strain evidence="2">DSM 11526</strain>
    </source>
</reference>
<dbReference type="STRING" id="1122198.SAMN02745729_10169"/>
<keyword evidence="2" id="KW-1185">Reference proteome</keyword>